<evidence type="ECO:0000256" key="10">
    <source>
        <dbReference type="ARBA" id="ARBA00038465"/>
    </source>
</evidence>
<feature type="compositionally biased region" description="Basic and acidic residues" evidence="11">
    <location>
        <begin position="327"/>
        <end position="340"/>
    </location>
</feature>
<gene>
    <name evidence="13" type="ORF">JTE90_024964</name>
</gene>
<keyword evidence="3" id="KW-0813">Transport</keyword>
<comment type="caution">
    <text evidence="13">The sequence shown here is derived from an EMBL/GenBank/DDBJ whole genome shotgun (WGS) entry which is preliminary data.</text>
</comment>
<sequence length="373" mass="42173">MYSYHKSLNFGQYVPNDKVLNKKVPENPRYKHVKPAIDTGKNVKRHIDDLIEKQKHLSHKKDEVFNRIKFSAFIKLAIFVAKEQLQEKDNAEREISIQDEDKVVTSNSKLANVLIGIGEIDLRNEKLKPPVTSSPRTETKVPYLLLDVRDKDEYLKCHIKTAKHYPSAMLSRSNCYELEEMKIYKNNRPELIILYDDDESITSHVATTLVQRGYDNIYVLSGGLKLGNLCVPRALMAALLTSDNNELNQGPSATVQCKNDSNECFTLENIETIQQYLELEDYTHKTNNPTTNSRSYTNQPKSVKSSLSLSSVPKSAGSNHKLGSLTYRKDSAKSVRHLEPISRCSTTQSRLGIGSRGSIGDSSVKLGKKTPWK</sequence>
<dbReference type="SUPFAM" id="SSF52821">
    <property type="entry name" value="Rhodanese/Cell cycle control phosphatase"/>
    <property type="match status" value="1"/>
</dbReference>
<evidence type="ECO:0000256" key="2">
    <source>
        <dbReference type="ARBA" id="ARBA00004300"/>
    </source>
</evidence>
<dbReference type="GO" id="GO:0015031">
    <property type="term" value="P:protein transport"/>
    <property type="evidence" value="ECO:0007669"/>
    <property type="project" value="UniProtKB-KW"/>
</dbReference>
<evidence type="ECO:0000256" key="5">
    <source>
        <dbReference type="ARBA" id="ARBA00022794"/>
    </source>
</evidence>
<evidence type="ECO:0000256" key="7">
    <source>
        <dbReference type="ARBA" id="ARBA00023069"/>
    </source>
</evidence>
<feature type="domain" description="Rhodanese" evidence="12">
    <location>
        <begin position="143"/>
        <end position="231"/>
    </location>
</feature>
<dbReference type="InterPro" id="IPR051889">
    <property type="entry name" value="CEP41"/>
</dbReference>
<feature type="compositionally biased region" description="Polar residues" evidence="11">
    <location>
        <begin position="285"/>
        <end position="299"/>
    </location>
</feature>
<name>A0AAV6VU44_9ARAC</name>
<keyword evidence="7" id="KW-0969">Cilium</keyword>
<dbReference type="EMBL" id="JAFNEN010000018">
    <property type="protein sequence ID" value="KAG8200179.1"/>
    <property type="molecule type" value="Genomic_DNA"/>
</dbReference>
<dbReference type="GO" id="GO:0060271">
    <property type="term" value="P:cilium assembly"/>
    <property type="evidence" value="ECO:0007669"/>
    <property type="project" value="TreeGrafter"/>
</dbReference>
<keyword evidence="5" id="KW-0970">Cilium biogenesis/degradation</keyword>
<evidence type="ECO:0000256" key="6">
    <source>
        <dbReference type="ARBA" id="ARBA00022927"/>
    </source>
</evidence>
<keyword evidence="6" id="KW-0653">Protein transport</keyword>
<dbReference type="InterPro" id="IPR001763">
    <property type="entry name" value="Rhodanese-like_dom"/>
</dbReference>
<keyword evidence="14" id="KW-1185">Reference proteome</keyword>
<dbReference type="Pfam" id="PF00581">
    <property type="entry name" value="Rhodanese"/>
    <property type="match status" value="1"/>
</dbReference>
<dbReference type="CDD" id="cd00158">
    <property type="entry name" value="RHOD"/>
    <property type="match status" value="1"/>
</dbReference>
<evidence type="ECO:0000313" key="13">
    <source>
        <dbReference type="EMBL" id="KAG8200179.1"/>
    </source>
</evidence>
<proteinExistence type="inferred from homology"/>
<keyword evidence="4" id="KW-0963">Cytoplasm</keyword>
<evidence type="ECO:0000256" key="9">
    <source>
        <dbReference type="ARBA" id="ARBA00023273"/>
    </source>
</evidence>
<feature type="compositionally biased region" description="Low complexity" evidence="11">
    <location>
        <begin position="300"/>
        <end position="315"/>
    </location>
</feature>
<dbReference type="SMART" id="SM00450">
    <property type="entry name" value="RHOD"/>
    <property type="match status" value="1"/>
</dbReference>
<evidence type="ECO:0000256" key="4">
    <source>
        <dbReference type="ARBA" id="ARBA00022490"/>
    </source>
</evidence>
<evidence type="ECO:0000256" key="1">
    <source>
        <dbReference type="ARBA" id="ARBA00004120"/>
    </source>
</evidence>
<comment type="similarity">
    <text evidence="10">Belongs to the CEP41 family.</text>
</comment>
<evidence type="ECO:0000259" key="12">
    <source>
        <dbReference type="PROSITE" id="PS50206"/>
    </source>
</evidence>
<feature type="region of interest" description="Disordered" evidence="11">
    <location>
        <begin position="284"/>
        <end position="373"/>
    </location>
</feature>
<evidence type="ECO:0000256" key="8">
    <source>
        <dbReference type="ARBA" id="ARBA00023212"/>
    </source>
</evidence>
<keyword evidence="9" id="KW-0966">Cell projection</keyword>
<dbReference type="Proteomes" id="UP000827092">
    <property type="component" value="Unassembled WGS sequence"/>
</dbReference>
<keyword evidence="8" id="KW-0206">Cytoskeleton</keyword>
<evidence type="ECO:0000256" key="3">
    <source>
        <dbReference type="ARBA" id="ARBA00022448"/>
    </source>
</evidence>
<dbReference type="AlphaFoldDB" id="A0AAV6VU44"/>
<organism evidence="13 14">
    <name type="scientific">Oedothorax gibbosus</name>
    <dbReference type="NCBI Taxonomy" id="931172"/>
    <lineage>
        <taxon>Eukaryota</taxon>
        <taxon>Metazoa</taxon>
        <taxon>Ecdysozoa</taxon>
        <taxon>Arthropoda</taxon>
        <taxon>Chelicerata</taxon>
        <taxon>Arachnida</taxon>
        <taxon>Araneae</taxon>
        <taxon>Araneomorphae</taxon>
        <taxon>Entelegynae</taxon>
        <taxon>Araneoidea</taxon>
        <taxon>Linyphiidae</taxon>
        <taxon>Erigoninae</taxon>
        <taxon>Oedothorax</taxon>
    </lineage>
</organism>
<protein>
    <recommendedName>
        <fullName evidence="12">Rhodanese domain-containing protein</fullName>
    </recommendedName>
</protein>
<feature type="compositionally biased region" description="Low complexity" evidence="11">
    <location>
        <begin position="349"/>
        <end position="363"/>
    </location>
</feature>
<dbReference type="Gene3D" id="3.40.250.10">
    <property type="entry name" value="Rhodanese-like domain"/>
    <property type="match status" value="1"/>
</dbReference>
<dbReference type="InterPro" id="IPR036873">
    <property type="entry name" value="Rhodanese-like_dom_sf"/>
</dbReference>
<dbReference type="PANTHER" id="PTHR44390">
    <property type="entry name" value="CENTROSOMAL PROTEIN OF 41 KDA"/>
    <property type="match status" value="1"/>
</dbReference>
<dbReference type="GO" id="GO:0036064">
    <property type="term" value="C:ciliary basal body"/>
    <property type="evidence" value="ECO:0007669"/>
    <property type="project" value="TreeGrafter"/>
</dbReference>
<comment type="subcellular location">
    <subcellularLocation>
        <location evidence="1">Cytoplasm</location>
        <location evidence="1">Cytoskeleton</location>
        <location evidence="1">Cilium basal body</location>
    </subcellularLocation>
    <subcellularLocation>
        <location evidence="2">Cytoplasm</location>
        <location evidence="2">Cytoskeleton</location>
        <location evidence="2">Microtubule organizing center</location>
        <location evidence="2">Centrosome</location>
    </subcellularLocation>
</comment>
<dbReference type="GO" id="GO:0005813">
    <property type="term" value="C:centrosome"/>
    <property type="evidence" value="ECO:0007669"/>
    <property type="project" value="UniProtKB-SubCell"/>
</dbReference>
<evidence type="ECO:0000313" key="14">
    <source>
        <dbReference type="Proteomes" id="UP000827092"/>
    </source>
</evidence>
<reference evidence="13 14" key="1">
    <citation type="journal article" date="2022" name="Nat. Ecol. Evol.">
        <title>A masculinizing supergene underlies an exaggerated male reproductive morph in a spider.</title>
        <authorList>
            <person name="Hendrickx F."/>
            <person name="De Corte Z."/>
            <person name="Sonet G."/>
            <person name="Van Belleghem S.M."/>
            <person name="Kostlbacher S."/>
            <person name="Vangestel C."/>
        </authorList>
    </citation>
    <scope>NUCLEOTIDE SEQUENCE [LARGE SCALE GENOMIC DNA]</scope>
    <source>
        <strain evidence="13">W744_W776</strain>
    </source>
</reference>
<dbReference type="PANTHER" id="PTHR44390:SF1">
    <property type="entry name" value="CENTROSOMAL PROTEIN OF 41 KDA"/>
    <property type="match status" value="1"/>
</dbReference>
<accession>A0AAV6VU44</accession>
<evidence type="ECO:0000256" key="11">
    <source>
        <dbReference type="SAM" id="MobiDB-lite"/>
    </source>
</evidence>
<dbReference type="PROSITE" id="PS50206">
    <property type="entry name" value="RHODANESE_3"/>
    <property type="match status" value="1"/>
</dbReference>